<evidence type="ECO:0000313" key="5">
    <source>
        <dbReference type="Proteomes" id="UP000178892"/>
    </source>
</evidence>
<dbReference type="PANTHER" id="PTHR21139:SF42">
    <property type="entry name" value="TRIOSEPHOSPHATE ISOMERASE"/>
    <property type="match status" value="1"/>
</dbReference>
<comment type="subunit">
    <text evidence="3">Homodimer.</text>
</comment>
<protein>
    <recommendedName>
        <fullName evidence="3">Triosephosphate isomerase</fullName>
        <ecNumber evidence="3">5.3.1.1</ecNumber>
    </recommendedName>
</protein>
<evidence type="ECO:0000256" key="2">
    <source>
        <dbReference type="ARBA" id="ARBA00023235"/>
    </source>
</evidence>
<dbReference type="CDD" id="cd00311">
    <property type="entry name" value="TIM"/>
    <property type="match status" value="1"/>
</dbReference>
<dbReference type="Proteomes" id="UP000178892">
    <property type="component" value="Unassembled WGS sequence"/>
</dbReference>
<name>A0A1F5NV94_9BACT</name>
<comment type="pathway">
    <text evidence="3">Carbohydrate biosynthesis; gluconeogenesis.</text>
</comment>
<keyword evidence="3" id="KW-0963">Cytoplasm</keyword>
<proteinExistence type="inferred from homology"/>
<dbReference type="Gene3D" id="3.20.20.70">
    <property type="entry name" value="Aldolase class I"/>
    <property type="match status" value="1"/>
</dbReference>
<keyword evidence="2 3" id="KW-0413">Isomerase</keyword>
<comment type="pathway">
    <text evidence="3">Carbohydrate degradation; glycolysis; D-glyceraldehyde 3-phosphate from glycerone phosphate: step 1/1.</text>
</comment>
<gene>
    <name evidence="4" type="ORF">A2720_02835</name>
</gene>
<dbReference type="PROSITE" id="PS51440">
    <property type="entry name" value="TIM_2"/>
    <property type="match status" value="1"/>
</dbReference>
<dbReference type="GO" id="GO:0004807">
    <property type="term" value="F:triose-phosphate isomerase activity"/>
    <property type="evidence" value="ECO:0007669"/>
    <property type="project" value="UniProtKB-EC"/>
</dbReference>
<comment type="catalytic activity">
    <reaction evidence="3">
        <text>D-glyceraldehyde 3-phosphate = dihydroxyacetone phosphate</text>
        <dbReference type="Rhea" id="RHEA:18585"/>
        <dbReference type="ChEBI" id="CHEBI:57642"/>
        <dbReference type="ChEBI" id="CHEBI:59776"/>
        <dbReference type="EC" id="5.3.1.1"/>
    </reaction>
</comment>
<dbReference type="SUPFAM" id="SSF51351">
    <property type="entry name" value="Triosephosphate isomerase (TIM)"/>
    <property type="match status" value="1"/>
</dbReference>
<dbReference type="GO" id="GO:0046166">
    <property type="term" value="P:glyceraldehyde-3-phosphate biosynthetic process"/>
    <property type="evidence" value="ECO:0007669"/>
    <property type="project" value="TreeGrafter"/>
</dbReference>
<keyword evidence="3" id="KW-0324">Glycolysis</keyword>
<dbReference type="UniPathway" id="UPA00109">
    <property type="reaction ID" value="UER00189"/>
</dbReference>
<evidence type="ECO:0000313" key="4">
    <source>
        <dbReference type="EMBL" id="OGE81452.1"/>
    </source>
</evidence>
<dbReference type="PANTHER" id="PTHR21139">
    <property type="entry name" value="TRIOSEPHOSPHATE ISOMERASE"/>
    <property type="match status" value="1"/>
</dbReference>
<comment type="subcellular location">
    <subcellularLocation>
        <location evidence="3">Cytoplasm</location>
    </subcellularLocation>
</comment>
<dbReference type="InterPro" id="IPR035990">
    <property type="entry name" value="TIM_sf"/>
</dbReference>
<accession>A0A1F5NV94</accession>
<reference evidence="4 5" key="1">
    <citation type="journal article" date="2016" name="Nat. Commun.">
        <title>Thousands of microbial genomes shed light on interconnected biogeochemical processes in an aquifer system.</title>
        <authorList>
            <person name="Anantharaman K."/>
            <person name="Brown C.T."/>
            <person name="Hug L.A."/>
            <person name="Sharon I."/>
            <person name="Castelle C.J."/>
            <person name="Probst A.J."/>
            <person name="Thomas B.C."/>
            <person name="Singh A."/>
            <person name="Wilkins M.J."/>
            <person name="Karaoz U."/>
            <person name="Brodie E.L."/>
            <person name="Williams K.H."/>
            <person name="Hubbard S.S."/>
            <person name="Banfield J.F."/>
        </authorList>
    </citation>
    <scope>NUCLEOTIDE SEQUENCE [LARGE SCALE GENOMIC DNA]</scope>
</reference>
<evidence type="ECO:0000256" key="3">
    <source>
        <dbReference type="RuleBase" id="RU363013"/>
    </source>
</evidence>
<comment type="caution">
    <text evidence="4">The sequence shown here is derived from an EMBL/GenBank/DDBJ whole genome shotgun (WGS) entry which is preliminary data.</text>
</comment>
<dbReference type="Pfam" id="PF00121">
    <property type="entry name" value="TIM"/>
    <property type="match status" value="1"/>
</dbReference>
<dbReference type="EC" id="5.3.1.1" evidence="3"/>
<dbReference type="InterPro" id="IPR013785">
    <property type="entry name" value="Aldolase_TIM"/>
</dbReference>
<dbReference type="AlphaFoldDB" id="A0A1F5NV94"/>
<dbReference type="EMBL" id="MFEL01000008">
    <property type="protein sequence ID" value="OGE81452.1"/>
    <property type="molecule type" value="Genomic_DNA"/>
</dbReference>
<keyword evidence="3" id="KW-0312">Gluconeogenesis</keyword>
<dbReference type="GO" id="GO:0006096">
    <property type="term" value="P:glycolytic process"/>
    <property type="evidence" value="ECO:0007669"/>
    <property type="project" value="UniProtKB-UniPathway"/>
</dbReference>
<dbReference type="GO" id="GO:0019563">
    <property type="term" value="P:glycerol catabolic process"/>
    <property type="evidence" value="ECO:0007669"/>
    <property type="project" value="TreeGrafter"/>
</dbReference>
<organism evidence="4 5">
    <name type="scientific">Candidatus Doudnabacteria bacterium RIFCSPHIGHO2_01_FULL_46_24</name>
    <dbReference type="NCBI Taxonomy" id="1817825"/>
    <lineage>
        <taxon>Bacteria</taxon>
        <taxon>Candidatus Doudnaibacteriota</taxon>
    </lineage>
</organism>
<dbReference type="GO" id="GO:0006094">
    <property type="term" value="P:gluconeogenesis"/>
    <property type="evidence" value="ECO:0007669"/>
    <property type="project" value="UniProtKB-UniPathway"/>
</dbReference>
<dbReference type="InterPro" id="IPR000652">
    <property type="entry name" value="Triosephosphate_isomerase"/>
</dbReference>
<comment type="similarity">
    <text evidence="1 3">Belongs to the triosephosphate isomerase family.</text>
</comment>
<dbReference type="STRING" id="1817825.A2720_02835"/>
<dbReference type="UniPathway" id="UPA00138"/>
<dbReference type="GO" id="GO:0005829">
    <property type="term" value="C:cytosol"/>
    <property type="evidence" value="ECO:0007669"/>
    <property type="project" value="TreeGrafter"/>
</dbReference>
<sequence>MYKKKLIVANWKMNPQTLSEARRILMILEHRAPLMNKSEAVICPPALYLPAFSHYVHSVKLGAQNMHWEEAGAFTGESSPTMLKPFNVNFAILGHSERRLGLGETDQMVNVKVRSALRHKIIPIVCLGAVAKAKKTDMKKIVAKQFRATMKGIEKNELHKIVFVYEPTWAISTSLHSKPADGEHARELIMYIHKFAGPNCRVLYGGTVNKHNAREYAQYSEIDGALVGAASLDPNNFWEIIKEFERESIHRG</sequence>
<evidence type="ECO:0000256" key="1">
    <source>
        <dbReference type="ARBA" id="ARBA00007422"/>
    </source>
</evidence>